<dbReference type="SMART" id="SM00448">
    <property type="entry name" value="REC"/>
    <property type="match status" value="1"/>
</dbReference>
<dbReference type="SUPFAM" id="SSF81606">
    <property type="entry name" value="PP2C-like"/>
    <property type="match status" value="1"/>
</dbReference>
<dbReference type="GO" id="GO:0000160">
    <property type="term" value="P:phosphorelay signal transduction system"/>
    <property type="evidence" value="ECO:0007669"/>
    <property type="project" value="InterPro"/>
</dbReference>
<dbReference type="InterPro" id="IPR001932">
    <property type="entry name" value="PPM-type_phosphatase-like_dom"/>
</dbReference>
<dbReference type="PANTHER" id="PTHR43156:SF2">
    <property type="entry name" value="STAGE II SPORULATION PROTEIN E"/>
    <property type="match status" value="1"/>
</dbReference>
<dbReference type="GO" id="GO:0016791">
    <property type="term" value="F:phosphatase activity"/>
    <property type="evidence" value="ECO:0007669"/>
    <property type="project" value="TreeGrafter"/>
</dbReference>
<dbReference type="Pfam" id="PF07228">
    <property type="entry name" value="SpoIIE"/>
    <property type="match status" value="1"/>
</dbReference>
<keyword evidence="1" id="KW-0378">Hydrolase</keyword>
<gene>
    <name evidence="4" type="ORF">C7380_10565</name>
</gene>
<proteinExistence type="predicted"/>
<dbReference type="Pfam" id="PF00072">
    <property type="entry name" value="Response_reg"/>
    <property type="match status" value="1"/>
</dbReference>
<evidence type="ECO:0000256" key="1">
    <source>
        <dbReference type="ARBA" id="ARBA00022801"/>
    </source>
</evidence>
<dbReference type="Gene3D" id="3.60.40.10">
    <property type="entry name" value="PPM-type phosphatase domain"/>
    <property type="match status" value="1"/>
</dbReference>
<dbReference type="InterPro" id="IPR036457">
    <property type="entry name" value="PPM-type-like_dom_sf"/>
</dbReference>
<dbReference type="Proteomes" id="UP000245921">
    <property type="component" value="Unassembled WGS sequence"/>
</dbReference>
<accession>A0AA45C7J9</accession>
<dbReference type="Gene3D" id="3.40.50.2300">
    <property type="match status" value="1"/>
</dbReference>
<evidence type="ECO:0000259" key="3">
    <source>
        <dbReference type="PROSITE" id="PS50110"/>
    </source>
</evidence>
<protein>
    <submittedName>
        <fullName evidence="4">Sigma-B regulation protein RsbU (Phosphoserine phosphatase)</fullName>
    </submittedName>
</protein>
<evidence type="ECO:0000313" key="5">
    <source>
        <dbReference type="Proteomes" id="UP000245921"/>
    </source>
</evidence>
<name>A0AA45C7J9_9BACT</name>
<evidence type="ECO:0000256" key="2">
    <source>
        <dbReference type="PROSITE-ProRule" id="PRU00169"/>
    </source>
</evidence>
<dbReference type="InterPro" id="IPR001789">
    <property type="entry name" value="Sig_transdc_resp-reg_receiver"/>
</dbReference>
<keyword evidence="5" id="KW-1185">Reference proteome</keyword>
<evidence type="ECO:0000313" key="4">
    <source>
        <dbReference type="EMBL" id="PWJ95438.1"/>
    </source>
</evidence>
<dbReference type="InterPro" id="IPR052016">
    <property type="entry name" value="Bact_Sigma-Reg"/>
</dbReference>
<keyword evidence="2" id="KW-0597">Phosphoprotein</keyword>
<dbReference type="AlphaFoldDB" id="A0AA45C7J9"/>
<dbReference type="EMBL" id="QGGI01000005">
    <property type="protein sequence ID" value="PWJ95438.1"/>
    <property type="molecule type" value="Genomic_DNA"/>
</dbReference>
<reference evidence="4 5" key="1">
    <citation type="submission" date="2018-05" db="EMBL/GenBank/DDBJ databases">
        <title>Genomic Encyclopedia of Type Strains, Phase IV (KMG-IV): sequencing the most valuable type-strain genomes for metagenomic binning, comparative biology and taxonomic classification.</title>
        <authorList>
            <person name="Goeker M."/>
        </authorList>
    </citation>
    <scope>NUCLEOTIDE SEQUENCE [LARGE SCALE GENOMIC DNA]</scope>
    <source>
        <strain evidence="4 5">DSM 24906</strain>
    </source>
</reference>
<feature type="domain" description="Response regulatory" evidence="3">
    <location>
        <begin position="9"/>
        <end position="126"/>
    </location>
</feature>
<dbReference type="RefSeq" id="WP_206050528.1">
    <property type="nucleotide sequence ID" value="NZ_QGGI01000005.1"/>
</dbReference>
<dbReference type="InterPro" id="IPR011006">
    <property type="entry name" value="CheY-like_superfamily"/>
</dbReference>
<feature type="modified residue" description="4-aspartylphosphate" evidence="2">
    <location>
        <position position="59"/>
    </location>
</feature>
<dbReference type="PANTHER" id="PTHR43156">
    <property type="entry name" value="STAGE II SPORULATION PROTEIN E-RELATED"/>
    <property type="match status" value="1"/>
</dbReference>
<dbReference type="PROSITE" id="PS50110">
    <property type="entry name" value="RESPONSE_REGULATORY"/>
    <property type="match status" value="1"/>
</dbReference>
<dbReference type="SMART" id="SM00331">
    <property type="entry name" value="PP2C_SIG"/>
    <property type="match status" value="1"/>
</dbReference>
<comment type="caution">
    <text evidence="4">The sequence shown here is derived from an EMBL/GenBank/DDBJ whole genome shotgun (WGS) entry which is preliminary data.</text>
</comment>
<organism evidence="4 5">
    <name type="scientific">Oceanotoga teriensis</name>
    <dbReference type="NCBI Taxonomy" id="515440"/>
    <lineage>
        <taxon>Bacteria</taxon>
        <taxon>Thermotogati</taxon>
        <taxon>Thermotogota</taxon>
        <taxon>Thermotogae</taxon>
        <taxon>Petrotogales</taxon>
        <taxon>Petrotogaceae</taxon>
        <taxon>Oceanotoga</taxon>
    </lineage>
</organism>
<sequence length="383" mass="44388">MIQKNKKFKVLIIEDSMIIRTLVKTILQKDSNFEFYEAENGKIGYERTLEILPDVILLDIMMPEMNGYEVCELLKKNKFTKEIPIIIISALDEIENKEKGFELGAVDYIIKPVEPQELVARIKTHAELYNAQKELKNYIQLFENDLKTAQTLQYAMLPKKKIYDHIELDWYFKESFNVSGDIFGVLDMTDGSKFIYVIDVSGHGAAAAMLSLLVKQEIENLIYEKKIVNISELGKYLDEKEKNIFNDGSYFTAVFLKIKKDEIKIINFGHRQPFIIRKNKKTEIIRNTNLPLGMGLIENIKNIDEISVEFNKEDMFLIYTDGLVEAHNSKKEEFSEENIINIINNLQEINPNKLVNQIKKELNLFLNNNTPEDDITIVSGIKL</sequence>
<dbReference type="SUPFAM" id="SSF52172">
    <property type="entry name" value="CheY-like"/>
    <property type="match status" value="1"/>
</dbReference>